<protein>
    <submittedName>
        <fullName evidence="1">Uncharacterized protein</fullName>
    </submittedName>
</protein>
<evidence type="ECO:0000313" key="1">
    <source>
        <dbReference type="EMBL" id="GGL18326.1"/>
    </source>
</evidence>
<proteinExistence type="predicted"/>
<comment type="caution">
    <text evidence="1">The sequence shown here is derived from an EMBL/GenBank/DDBJ whole genome shotgun (WGS) entry which is preliminary data.</text>
</comment>
<name>A0ABQ2FQZ6_9DEIO</name>
<dbReference type="Proteomes" id="UP000604341">
    <property type="component" value="Unassembled WGS sequence"/>
</dbReference>
<sequence length="109" mass="12124">MAVGPGVLHLPATSFQDLRAAAARADAARRYWSMVETPEYGIKGVWKGNSTPPKSDWAYDTSVRQNHMDTLRTFAGLGGPTPDQQDPITLANQEWAAMRQRRRRNRGLG</sequence>
<gene>
    <name evidence="1" type="ORF">GCM10010844_41460</name>
</gene>
<accession>A0ABQ2FQZ6</accession>
<dbReference type="EMBL" id="BMPE01000027">
    <property type="protein sequence ID" value="GGL18326.1"/>
    <property type="molecule type" value="Genomic_DNA"/>
</dbReference>
<evidence type="ECO:0000313" key="2">
    <source>
        <dbReference type="Proteomes" id="UP000604341"/>
    </source>
</evidence>
<reference evidence="2" key="1">
    <citation type="journal article" date="2019" name="Int. J. Syst. Evol. Microbiol.">
        <title>The Global Catalogue of Microorganisms (GCM) 10K type strain sequencing project: providing services to taxonomists for standard genome sequencing and annotation.</title>
        <authorList>
            <consortium name="The Broad Institute Genomics Platform"/>
            <consortium name="The Broad Institute Genome Sequencing Center for Infectious Disease"/>
            <person name="Wu L."/>
            <person name="Ma J."/>
        </authorList>
    </citation>
    <scope>NUCLEOTIDE SEQUENCE [LARGE SCALE GENOMIC DNA]</scope>
    <source>
        <strain evidence="2">JCM 19173</strain>
    </source>
</reference>
<keyword evidence="2" id="KW-1185">Reference proteome</keyword>
<organism evidence="1 2">
    <name type="scientific">Deinococcus radiotolerans</name>
    <dbReference type="NCBI Taxonomy" id="1309407"/>
    <lineage>
        <taxon>Bacteria</taxon>
        <taxon>Thermotogati</taxon>
        <taxon>Deinococcota</taxon>
        <taxon>Deinococci</taxon>
        <taxon>Deinococcales</taxon>
        <taxon>Deinococcaceae</taxon>
        <taxon>Deinococcus</taxon>
    </lineage>
</organism>